<feature type="transmembrane region" description="Helical" evidence="1">
    <location>
        <begin position="6"/>
        <end position="32"/>
    </location>
</feature>
<dbReference type="EMBL" id="JABAHZ010000005">
    <property type="protein sequence ID" value="NLR80977.1"/>
    <property type="molecule type" value="Genomic_DNA"/>
</dbReference>
<sequence>MSTQTLYQSLLVGHLIGFLLFAGSTIASFFGFRQLWKQYAIDAGRAATVLQAMSGLQVLLRTGVGVIIPSGIGIMYLTHGVYGEQVWFRIKFALVLLVILNGIIVGRRLRVSLDKALKDDPMAVSKIRQRALRFHLVQLAGIFTIILLSVFKFN</sequence>
<evidence type="ECO:0000313" key="2">
    <source>
        <dbReference type="EMBL" id="NLR80977.1"/>
    </source>
</evidence>
<comment type="caution">
    <text evidence="2">The sequence shown here is derived from an EMBL/GenBank/DDBJ whole genome shotgun (WGS) entry which is preliminary data.</text>
</comment>
<protein>
    <recommendedName>
        <fullName evidence="4">Copper resistance protein D</fullName>
    </recommendedName>
</protein>
<organism evidence="2 3">
    <name type="scientific">Chitinophaga eiseniae</name>
    <dbReference type="NCBI Taxonomy" id="634771"/>
    <lineage>
        <taxon>Bacteria</taxon>
        <taxon>Pseudomonadati</taxon>
        <taxon>Bacteroidota</taxon>
        <taxon>Chitinophagia</taxon>
        <taxon>Chitinophagales</taxon>
        <taxon>Chitinophagaceae</taxon>
        <taxon>Chitinophaga</taxon>
    </lineage>
</organism>
<proteinExistence type="predicted"/>
<reference evidence="2 3" key="1">
    <citation type="submission" date="2020-04" db="EMBL/GenBank/DDBJ databases">
        <authorList>
            <person name="Yin C."/>
        </authorList>
    </citation>
    <scope>NUCLEOTIDE SEQUENCE [LARGE SCALE GENOMIC DNA]</scope>
    <source>
        <strain evidence="2 3">Ak56</strain>
    </source>
</reference>
<feature type="transmembrane region" description="Helical" evidence="1">
    <location>
        <begin position="90"/>
        <end position="110"/>
    </location>
</feature>
<keyword evidence="3" id="KW-1185">Reference proteome</keyword>
<evidence type="ECO:0000313" key="3">
    <source>
        <dbReference type="Proteomes" id="UP000552864"/>
    </source>
</evidence>
<keyword evidence="1" id="KW-0812">Transmembrane</keyword>
<feature type="transmembrane region" description="Helical" evidence="1">
    <location>
        <begin position="131"/>
        <end position="151"/>
    </location>
</feature>
<evidence type="ECO:0000256" key="1">
    <source>
        <dbReference type="SAM" id="Phobius"/>
    </source>
</evidence>
<evidence type="ECO:0008006" key="4">
    <source>
        <dbReference type="Google" id="ProtNLM"/>
    </source>
</evidence>
<keyword evidence="1" id="KW-0472">Membrane</keyword>
<dbReference type="RefSeq" id="WP_168740638.1">
    <property type="nucleotide sequence ID" value="NZ_JABAHZ010000005.1"/>
</dbReference>
<accession>A0A847SPU0</accession>
<gene>
    <name evidence="2" type="ORF">HGH91_20275</name>
</gene>
<feature type="transmembrane region" description="Helical" evidence="1">
    <location>
        <begin position="58"/>
        <end position="78"/>
    </location>
</feature>
<dbReference type="Proteomes" id="UP000552864">
    <property type="component" value="Unassembled WGS sequence"/>
</dbReference>
<dbReference type="AlphaFoldDB" id="A0A847SPU0"/>
<keyword evidence="1" id="KW-1133">Transmembrane helix</keyword>
<name>A0A847SPU0_9BACT</name>